<reference evidence="1" key="1">
    <citation type="journal article" date="2020" name="Nature">
        <title>Giant virus diversity and host interactions through global metagenomics.</title>
        <authorList>
            <person name="Schulz F."/>
            <person name="Roux S."/>
            <person name="Paez-Espino D."/>
            <person name="Jungbluth S."/>
            <person name="Walsh D.A."/>
            <person name="Denef V.J."/>
            <person name="McMahon K.D."/>
            <person name="Konstantinidis K.T."/>
            <person name="Eloe-Fadrosh E.A."/>
            <person name="Kyrpides N.C."/>
            <person name="Woyke T."/>
        </authorList>
    </citation>
    <scope>NUCLEOTIDE SEQUENCE</scope>
    <source>
        <strain evidence="1">GVMAG-S-ERX555967-131</strain>
    </source>
</reference>
<dbReference type="EMBL" id="MN738791">
    <property type="protein sequence ID" value="QHT37239.1"/>
    <property type="molecule type" value="Genomic_DNA"/>
</dbReference>
<protein>
    <submittedName>
        <fullName evidence="1">Uncharacterized protein</fullName>
    </submittedName>
</protein>
<proteinExistence type="predicted"/>
<evidence type="ECO:0000313" key="1">
    <source>
        <dbReference type="EMBL" id="QHT37239.1"/>
    </source>
</evidence>
<organism evidence="1">
    <name type="scientific">viral metagenome</name>
    <dbReference type="NCBI Taxonomy" id="1070528"/>
    <lineage>
        <taxon>unclassified sequences</taxon>
        <taxon>metagenomes</taxon>
        <taxon>organismal metagenomes</taxon>
    </lineage>
</organism>
<name>A0A6C0F9J5_9ZZZZ</name>
<accession>A0A6C0F9J5</accession>
<dbReference type="AlphaFoldDB" id="A0A6C0F9J5"/>
<sequence>MMTRKQYFIASRPLKSSKTRYFTIKTKNGTSRYISFYTRNDAQLFKDYLLNYHLQYGKWPNIDSSNNINHTIINLEKSSNTICHPIFIIGWNIELINNTSKKFCINTVMIQSFEYNNGKLNMKLYDDSVDYDLSIYRFKLENLLK</sequence>